<dbReference type="Proteomes" id="UP000440614">
    <property type="component" value="Unassembled WGS sequence"/>
</dbReference>
<comment type="subcellular location">
    <subcellularLocation>
        <location evidence="1">Cell membrane</location>
        <topology evidence="1">Multi-pass membrane protein</topology>
    </subcellularLocation>
</comment>
<evidence type="ECO:0000313" key="13">
    <source>
        <dbReference type="EMBL" id="KAB4453086.1"/>
    </source>
</evidence>
<evidence type="ECO:0000313" key="16">
    <source>
        <dbReference type="EMBL" id="MBS5412513.1"/>
    </source>
</evidence>
<reference evidence="9 31" key="4">
    <citation type="submission" date="2020-02" db="EMBL/GenBank/DDBJ databases">
        <title>Whole-genome sequencing and comparative analysis of the genomes of Bacteroides thetaiotaomicron and Escherichia coli isolated from a healthy resident in Vietnam.</title>
        <authorList>
            <person name="Mohsin M."/>
            <person name="Tanaka K."/>
            <person name="Kawahara R."/>
            <person name="Kondo S."/>
            <person name="Noguchi H."/>
            <person name="Motooka D."/>
            <person name="Nakamura S."/>
            <person name="Khong D.T."/>
            <person name="Nguyen T.N."/>
            <person name="Tran H.T."/>
            <person name="Yamamoto Y."/>
        </authorList>
    </citation>
    <scope>NUCLEOTIDE SEQUENCE [LARGE SCALE GENOMIC DNA]</scope>
    <source>
        <strain evidence="9 31">F9-2</strain>
    </source>
</reference>
<organism evidence="13 30">
    <name type="scientific">Bacteroides thetaiotaomicron</name>
    <dbReference type="NCBI Taxonomy" id="818"/>
    <lineage>
        <taxon>Bacteria</taxon>
        <taxon>Pseudomonadati</taxon>
        <taxon>Bacteroidota</taxon>
        <taxon>Bacteroidia</taxon>
        <taxon>Bacteroidales</taxon>
        <taxon>Bacteroidaceae</taxon>
        <taxon>Bacteroides</taxon>
    </lineage>
</organism>
<dbReference type="InterPro" id="IPR007227">
    <property type="entry name" value="Cell_shape_determining_MreD"/>
</dbReference>
<evidence type="ECO:0000313" key="14">
    <source>
        <dbReference type="EMBL" id="KAB4456249.1"/>
    </source>
</evidence>
<dbReference type="Proteomes" id="UP000095541">
    <property type="component" value="Unassembled WGS sequence"/>
</dbReference>
<dbReference type="GO" id="GO:0005886">
    <property type="term" value="C:plasma membrane"/>
    <property type="evidence" value="ECO:0007669"/>
    <property type="project" value="UniProtKB-SubCell"/>
</dbReference>
<dbReference type="OMA" id="SYEYQTI"/>
<dbReference type="Proteomes" id="UP000436858">
    <property type="component" value="Unassembled WGS sequence"/>
</dbReference>
<evidence type="ECO:0000313" key="12">
    <source>
        <dbReference type="EMBL" id="KAB4304987.1"/>
    </source>
</evidence>
<dbReference type="Proteomes" id="UP001200544">
    <property type="component" value="Unassembled WGS sequence"/>
</dbReference>
<dbReference type="EMBL" id="JAGZEE010000031">
    <property type="protein sequence ID" value="MBS5412513.1"/>
    <property type="molecule type" value="Genomic_DNA"/>
</dbReference>
<keyword evidence="4 8" id="KW-0812">Transmembrane</keyword>
<dbReference type="EMBL" id="QSJP01000002">
    <property type="protein sequence ID" value="RHD91039.1"/>
    <property type="molecule type" value="Genomic_DNA"/>
</dbReference>
<feature type="transmembrane region" description="Helical" evidence="8">
    <location>
        <begin position="28"/>
        <end position="46"/>
    </location>
</feature>
<dbReference type="Proteomes" id="UP000782901">
    <property type="component" value="Unassembled WGS sequence"/>
</dbReference>
<evidence type="ECO:0000313" key="22">
    <source>
        <dbReference type="EMBL" id="UYU91227.1"/>
    </source>
</evidence>
<evidence type="ECO:0000256" key="2">
    <source>
        <dbReference type="ARBA" id="ARBA00007776"/>
    </source>
</evidence>
<proteinExistence type="inferred from homology"/>
<sequence>MIITYIHRIGWFIGLVLLQVLILNNVHIAGYATPFLYIYFILKFASGTSRNELMLWAFFFGLTIDIFADTPGMNAAATVLLAFLRPSLLRLFTPRDNLDSIIPSFKSMGITPFLKYTTASVFVHSLALLSIEFFSFTSIWLLLLRVISCTLLTLTCILAVEGIRR</sequence>
<dbReference type="EMBL" id="CZAP01000013">
    <property type="protein sequence ID" value="CUP79805.1"/>
    <property type="molecule type" value="Genomic_DNA"/>
</dbReference>
<keyword evidence="5" id="KW-0133">Cell shape</keyword>
<evidence type="ECO:0000313" key="19">
    <source>
        <dbReference type="EMBL" id="RHL58848.1"/>
    </source>
</evidence>
<reference evidence="27 28" key="3">
    <citation type="journal article" date="2019" name="Nat. Med.">
        <title>A library of human gut bacterial isolates paired with longitudinal multiomics data enables mechanistic microbiome research.</title>
        <authorList>
            <person name="Poyet M."/>
            <person name="Groussin M."/>
            <person name="Gibbons S.M."/>
            <person name="Avila-Pacheco J."/>
            <person name="Jiang X."/>
            <person name="Kearney S.M."/>
            <person name="Perrotta A.R."/>
            <person name="Berdy B."/>
            <person name="Zhao S."/>
            <person name="Lieberman T.D."/>
            <person name="Swanson P.K."/>
            <person name="Smith M."/>
            <person name="Roesemann S."/>
            <person name="Alexander J.E."/>
            <person name="Rich S.A."/>
            <person name="Livny J."/>
            <person name="Vlamakis H."/>
            <person name="Clish C."/>
            <person name="Bullock K."/>
            <person name="Deik A."/>
            <person name="Scott J."/>
            <person name="Pierce K.A."/>
            <person name="Xavier R.J."/>
            <person name="Alm E.J."/>
        </authorList>
    </citation>
    <scope>NUCLEOTIDE SEQUENCE [LARGE SCALE GENOMIC DNA]</scope>
    <source>
        <strain evidence="14 27">BIOML-A160</strain>
        <strain evidence="15 28">BIOML-A162</strain>
        <strain evidence="13 30">BIOML-A165</strain>
        <strain evidence="12 29">BIOML-A188</strain>
    </source>
</reference>
<dbReference type="EMBL" id="QROV01000012">
    <property type="protein sequence ID" value="RHL58848.1"/>
    <property type="molecule type" value="Genomic_DNA"/>
</dbReference>
<dbReference type="EMBL" id="WCSB01000006">
    <property type="protein sequence ID" value="KAB4453086.1"/>
    <property type="molecule type" value="Genomic_DNA"/>
</dbReference>
<keyword evidence="6 8" id="KW-1133">Transmembrane helix</keyword>
<dbReference type="AlphaFoldDB" id="A0A0P0FRI9"/>
<evidence type="ECO:0000313" key="29">
    <source>
        <dbReference type="Proteomes" id="UP000440614"/>
    </source>
</evidence>
<keyword evidence="7 8" id="KW-0472">Membrane</keyword>
<dbReference type="EMBL" id="AP022660">
    <property type="protein sequence ID" value="BCA48369.1"/>
    <property type="molecule type" value="Genomic_DNA"/>
</dbReference>
<evidence type="ECO:0000313" key="18">
    <source>
        <dbReference type="EMBL" id="RHD91039.1"/>
    </source>
</evidence>
<dbReference type="DNASU" id="1074905"/>
<dbReference type="EMBL" id="CP083680">
    <property type="protein sequence ID" value="UYU67471.1"/>
    <property type="molecule type" value="Genomic_DNA"/>
</dbReference>
<dbReference type="RefSeq" id="WP_008762749.1">
    <property type="nucleotide sequence ID" value="NZ_AP022660.1"/>
</dbReference>
<evidence type="ECO:0000256" key="8">
    <source>
        <dbReference type="SAM" id="Phobius"/>
    </source>
</evidence>
<dbReference type="EMBL" id="CP083681">
    <property type="protein sequence ID" value="UYU71769.1"/>
    <property type="molecule type" value="Genomic_DNA"/>
</dbReference>
<dbReference type="PATRIC" id="fig|818.23.peg.4607"/>
<protein>
    <submittedName>
        <fullName evidence="13">Rod shape-determining protein MreD</fullName>
    </submittedName>
</protein>
<dbReference type="EMBL" id="CP083685">
    <property type="protein sequence ID" value="UYU91227.1"/>
    <property type="molecule type" value="Genomic_DNA"/>
</dbReference>
<evidence type="ECO:0000313" key="17">
    <source>
        <dbReference type="EMBL" id="MCE9240457.1"/>
    </source>
</evidence>
<dbReference type="Proteomes" id="UP000095576">
    <property type="component" value="Unassembled WGS sequence"/>
</dbReference>
<evidence type="ECO:0000256" key="4">
    <source>
        <dbReference type="ARBA" id="ARBA00022692"/>
    </source>
</evidence>
<evidence type="ECO:0000313" key="9">
    <source>
        <dbReference type="EMBL" id="BCA48369.1"/>
    </source>
</evidence>
<reference evidence="23 24" key="1">
    <citation type="submission" date="2015-09" db="EMBL/GenBank/DDBJ databases">
        <authorList>
            <consortium name="Pathogen Informatics"/>
        </authorList>
    </citation>
    <scope>NUCLEOTIDE SEQUENCE [LARGE SCALE GENOMIC DNA]</scope>
    <source>
        <strain evidence="10 24">2789STDY5834899</strain>
        <strain evidence="11 23">2789STDY5834945</strain>
    </source>
</reference>
<dbReference type="GO" id="GO:0008360">
    <property type="term" value="P:regulation of cell shape"/>
    <property type="evidence" value="ECO:0007669"/>
    <property type="project" value="UniProtKB-KW"/>
</dbReference>
<accession>A0A0P0FRI9</accession>
<dbReference type="Proteomes" id="UP001162960">
    <property type="component" value="Chromosome"/>
</dbReference>
<evidence type="ECO:0000313" key="27">
    <source>
        <dbReference type="Proteomes" id="UP000436825"/>
    </source>
</evidence>
<dbReference type="Proteomes" id="UP000284785">
    <property type="component" value="Unassembled WGS sequence"/>
</dbReference>
<evidence type="ECO:0000313" key="25">
    <source>
        <dbReference type="Proteomes" id="UP000283616"/>
    </source>
</evidence>
<dbReference type="Proteomes" id="UP000500882">
    <property type="component" value="Chromosome"/>
</dbReference>
<evidence type="ECO:0000256" key="7">
    <source>
        <dbReference type="ARBA" id="ARBA00023136"/>
    </source>
</evidence>
<dbReference type="EMBL" id="WCRW01000007">
    <property type="protein sequence ID" value="KAB4456249.1"/>
    <property type="molecule type" value="Genomic_DNA"/>
</dbReference>
<dbReference type="KEGG" id="btho:Btheta7330_04473"/>
<evidence type="ECO:0000256" key="5">
    <source>
        <dbReference type="ARBA" id="ARBA00022960"/>
    </source>
</evidence>
<evidence type="ECO:0000313" key="31">
    <source>
        <dbReference type="Proteomes" id="UP000500882"/>
    </source>
</evidence>
<name>A0A0P0FRI9_BACT4</name>
<accession>C6IPK1</accession>
<dbReference type="Proteomes" id="UP001156216">
    <property type="component" value="Chromosome"/>
</dbReference>
<reference evidence="17" key="7">
    <citation type="submission" date="2021-07" db="EMBL/GenBank/DDBJ databases">
        <title>Comparative genomics of Bacteroides fragilis group isolates reveals species-dependent resistance mechanisms and validates clinical tools for resistance prediction.</title>
        <authorList>
            <person name="Wallace M.J."/>
            <person name="Jean S."/>
            <person name="Wallace M.A."/>
            <person name="Carey-Ann B.D."/>
            <person name="Dantas G."/>
        </authorList>
    </citation>
    <scope>NUCLEOTIDE SEQUENCE</scope>
    <source>
        <strain evidence="17">BJH_160</strain>
    </source>
</reference>
<reference evidence="25 26" key="2">
    <citation type="submission" date="2018-08" db="EMBL/GenBank/DDBJ databases">
        <title>A genome reference for cultivated species of the human gut microbiota.</title>
        <authorList>
            <person name="Zou Y."/>
            <person name="Xue W."/>
            <person name="Luo G."/>
        </authorList>
    </citation>
    <scope>NUCLEOTIDE SEQUENCE [LARGE SCALE GENOMIC DNA]</scope>
    <source>
        <strain evidence="19 25">AF37-12</strain>
        <strain evidence="18 26">AM30-26</strain>
    </source>
</reference>
<dbReference type="NCBIfam" id="TIGR03426">
    <property type="entry name" value="shape_MreD"/>
    <property type="match status" value="1"/>
</dbReference>
<dbReference type="EMBL" id="WCSY01000041">
    <property type="protein sequence ID" value="KAB4304987.1"/>
    <property type="molecule type" value="Genomic_DNA"/>
</dbReference>
<evidence type="ECO:0000313" key="28">
    <source>
        <dbReference type="Proteomes" id="UP000436858"/>
    </source>
</evidence>
<feature type="transmembrane region" description="Helical" evidence="8">
    <location>
        <begin position="113"/>
        <end position="133"/>
    </location>
</feature>
<dbReference type="Proteomes" id="UP000460317">
    <property type="component" value="Unassembled WGS sequence"/>
</dbReference>
<evidence type="ECO:0000256" key="1">
    <source>
        <dbReference type="ARBA" id="ARBA00004651"/>
    </source>
</evidence>
<keyword evidence="3" id="KW-1003">Cell membrane</keyword>
<evidence type="ECO:0000313" key="11">
    <source>
        <dbReference type="EMBL" id="CUQ29576.1"/>
    </source>
</evidence>
<evidence type="ECO:0000313" key="21">
    <source>
        <dbReference type="EMBL" id="UYU71769.1"/>
    </source>
</evidence>
<evidence type="ECO:0000256" key="3">
    <source>
        <dbReference type="ARBA" id="ARBA00022475"/>
    </source>
</evidence>
<reference evidence="16" key="5">
    <citation type="submission" date="2021-02" db="EMBL/GenBank/DDBJ databases">
        <title>Infant gut strain persistence is associated with maternal origin, phylogeny, and functional potential including surface adhesion and iron acquisition.</title>
        <authorList>
            <person name="Lou Y.C."/>
        </authorList>
    </citation>
    <scope>NUCLEOTIDE SEQUENCE</scope>
    <source>
        <strain evidence="16">L3_082_243G1_dasL3_082_243G1_maxbin2.maxbin.015s ta_sub</strain>
    </source>
</reference>
<evidence type="ECO:0000313" key="24">
    <source>
        <dbReference type="Proteomes" id="UP000095576"/>
    </source>
</evidence>
<evidence type="ECO:0000313" key="32">
    <source>
        <dbReference type="Proteomes" id="UP001156218"/>
    </source>
</evidence>
<gene>
    <name evidence="13" type="primary">mreD</name>
    <name evidence="9" type="ORF">BatF92_03110</name>
    <name evidence="19" type="ORF">DW011_12310</name>
    <name evidence="18" type="ORF">DW780_03555</name>
    <name evidence="10" type="ORF">ERS852511_03244</name>
    <name evidence="11" type="ORF">ERS852557_03385</name>
    <name evidence="14" type="ORF">GAN75_13130</name>
    <name evidence="15" type="ORF">GAN91_24310</name>
    <name evidence="13" type="ORF">GAN93_08125</name>
    <name evidence="12" type="ORF">GAO51_26975</name>
    <name evidence="17" type="ORF">K0H07_25285</name>
    <name evidence="16" type="ORF">KHY35_17705</name>
    <name evidence="21" type="ORF">KQP59_01260</name>
    <name evidence="20" type="ORF">KQP68_04085</name>
    <name evidence="22" type="ORF">KQP74_00925</name>
</gene>
<comment type="similarity">
    <text evidence="2">Belongs to the MreD family.</text>
</comment>
<evidence type="ECO:0000313" key="10">
    <source>
        <dbReference type="EMBL" id="CUP79805.1"/>
    </source>
</evidence>
<evidence type="ECO:0000313" key="15">
    <source>
        <dbReference type="EMBL" id="KAB4472966.1"/>
    </source>
</evidence>
<dbReference type="Proteomes" id="UP000283616">
    <property type="component" value="Unassembled WGS sequence"/>
</dbReference>
<evidence type="ECO:0000256" key="6">
    <source>
        <dbReference type="ARBA" id="ARBA00022989"/>
    </source>
</evidence>
<evidence type="ECO:0000313" key="26">
    <source>
        <dbReference type="Proteomes" id="UP000284785"/>
    </source>
</evidence>
<feature type="transmembrane region" description="Helical" evidence="8">
    <location>
        <begin position="139"/>
        <end position="160"/>
    </location>
</feature>
<evidence type="ECO:0000313" key="23">
    <source>
        <dbReference type="Proteomes" id="UP000095541"/>
    </source>
</evidence>
<dbReference type="EMBL" id="WCRY01000037">
    <property type="protein sequence ID" value="KAB4472966.1"/>
    <property type="molecule type" value="Genomic_DNA"/>
</dbReference>
<evidence type="ECO:0000313" key="30">
    <source>
        <dbReference type="Proteomes" id="UP000460317"/>
    </source>
</evidence>
<dbReference type="Proteomes" id="UP000436825">
    <property type="component" value="Unassembled WGS sequence"/>
</dbReference>
<evidence type="ECO:0000313" key="20">
    <source>
        <dbReference type="EMBL" id="UYU67471.1"/>
    </source>
</evidence>
<dbReference type="GeneID" id="60924985"/>
<dbReference type="Proteomes" id="UP001156218">
    <property type="component" value="Chromosome"/>
</dbReference>
<dbReference type="EMBL" id="JAHYQA010000025">
    <property type="protein sequence ID" value="MCE9240457.1"/>
    <property type="molecule type" value="Genomic_DNA"/>
</dbReference>
<dbReference type="EMBL" id="CZBI01000005">
    <property type="protein sequence ID" value="CUQ29576.1"/>
    <property type="molecule type" value="Genomic_DNA"/>
</dbReference>
<reference evidence="20 32" key="6">
    <citation type="submission" date="2021-06" db="EMBL/GenBank/DDBJ databases">
        <title>Interrogation of the integrated mobile genetic elements in gut-associated Bacteroides with a consensus prediction approach.</title>
        <authorList>
            <person name="Campbell D.E."/>
            <person name="Leigh J.R."/>
            <person name="Kim T."/>
            <person name="England W."/>
            <person name="Whitaker R.J."/>
            <person name="Degnan P.H."/>
        </authorList>
    </citation>
    <scope>NUCLEOTIDE SEQUENCE</scope>
    <source>
        <strain evidence="22">VPI-3443</strain>
        <strain evidence="21">VPI-BTDOT2</strain>
        <strain evidence="20 32">WAL8669</strain>
    </source>
</reference>